<dbReference type="AlphaFoldDB" id="A0A8S1JAH8"/>
<accession>A0A8S1JAH8</accession>
<name>A0A8S1JAH8_9CHLO</name>
<dbReference type="InterPro" id="IPR029021">
    <property type="entry name" value="Prot-tyrosine_phosphatase-like"/>
</dbReference>
<dbReference type="GO" id="GO:0005829">
    <property type="term" value="C:cytosol"/>
    <property type="evidence" value="ECO:0007669"/>
    <property type="project" value="TreeGrafter"/>
</dbReference>
<dbReference type="EMBL" id="CAJHUC010002904">
    <property type="protein sequence ID" value="CAD7704520.1"/>
    <property type="molecule type" value="Genomic_DNA"/>
</dbReference>
<evidence type="ECO:0000256" key="3">
    <source>
        <dbReference type="SAM" id="MobiDB-lite"/>
    </source>
</evidence>
<dbReference type="Gene3D" id="3.90.190.10">
    <property type="entry name" value="Protein tyrosine phosphatase superfamily"/>
    <property type="match status" value="1"/>
</dbReference>
<dbReference type="PROSITE" id="PS00383">
    <property type="entry name" value="TYR_PHOSPHATASE_1"/>
    <property type="match status" value="1"/>
</dbReference>
<dbReference type="PANTHER" id="PTHR12305:SF81">
    <property type="entry name" value="PHOSPHATIDYLINOSITOL 3,4,5-TRISPHOSPHATE 3-PHOSPHATASE AND DUAL-SPECIFICITY PROTEIN PHOSPHATASE PTEN"/>
    <property type="match status" value="1"/>
</dbReference>
<protein>
    <recommendedName>
        <fullName evidence="1">phosphatidylinositol-3,4,5-trisphosphate 3-phosphatase</fullName>
        <ecNumber evidence="1">3.1.3.67</ecNumber>
    </recommendedName>
</protein>
<feature type="compositionally biased region" description="Acidic residues" evidence="3">
    <location>
        <begin position="440"/>
        <end position="453"/>
    </location>
</feature>
<evidence type="ECO:0000259" key="4">
    <source>
        <dbReference type="PROSITE" id="PS50056"/>
    </source>
</evidence>
<evidence type="ECO:0000256" key="1">
    <source>
        <dbReference type="ARBA" id="ARBA00013015"/>
    </source>
</evidence>
<dbReference type="EC" id="3.1.3.67" evidence="1"/>
<dbReference type="PROSITE" id="PS51181">
    <property type="entry name" value="PPASE_TENSIN"/>
    <property type="match status" value="1"/>
</dbReference>
<feature type="region of interest" description="Disordered" evidence="3">
    <location>
        <begin position="502"/>
        <end position="574"/>
    </location>
</feature>
<organism evidence="6 7">
    <name type="scientific">Ostreobium quekettii</name>
    <dbReference type="NCBI Taxonomy" id="121088"/>
    <lineage>
        <taxon>Eukaryota</taxon>
        <taxon>Viridiplantae</taxon>
        <taxon>Chlorophyta</taxon>
        <taxon>core chlorophytes</taxon>
        <taxon>Ulvophyceae</taxon>
        <taxon>TCBD clade</taxon>
        <taxon>Bryopsidales</taxon>
        <taxon>Ostreobineae</taxon>
        <taxon>Ostreobiaceae</taxon>
        <taxon>Ostreobium</taxon>
    </lineage>
</organism>
<dbReference type="Proteomes" id="UP000708148">
    <property type="component" value="Unassembled WGS sequence"/>
</dbReference>
<dbReference type="GO" id="GO:0016314">
    <property type="term" value="F:phosphatidylinositol-3,4,5-trisphosphate 3-phosphatase activity"/>
    <property type="evidence" value="ECO:0007669"/>
    <property type="project" value="UniProtKB-EC"/>
</dbReference>
<feature type="compositionally biased region" description="Polar residues" evidence="3">
    <location>
        <begin position="519"/>
        <end position="531"/>
    </location>
</feature>
<dbReference type="PANTHER" id="PTHR12305">
    <property type="entry name" value="PHOSPHATASE WITH HOMOLOGY TO TENSIN"/>
    <property type="match status" value="1"/>
</dbReference>
<evidence type="ECO:0000313" key="7">
    <source>
        <dbReference type="Proteomes" id="UP000708148"/>
    </source>
</evidence>
<comment type="caution">
    <text evidence="6">The sequence shown here is derived from an EMBL/GenBank/DDBJ whole genome shotgun (WGS) entry which is preliminary data.</text>
</comment>
<sequence length="574" mass="62465">MRLIRRLVSKANRRFQEDGFDLDLAYVTDRIIAMGHPSEGGEGLFRNPMSETTEFLRRYHDGLFRVYNLCSEKTYDPAKLGGNVVRYPCEDLQAPPLLMIKRFCEDASAWLDASERNIAVVHCKAGRGRTGVLICCLLLWRRLCAKPEDVIRYYGDKRSTSGRGVAIASQLRYIHHFFDMFLAPGALEGCPPSPPQKRLRFSGLRILGLPKYLINGATVRLAARGRDDGSVCTEVFSVRTSGKKEWWCFGNLPPRRAGEVQIYVPGNEIVINRRTFRRGAAQRRAGHPALCWRGLHKAPGACCGAIDSSAEWSAGVRAQWDCMPGDGEPSEDGRGDADEPGPAPECSHGGCQGSDDQAGQGRDGGGESLPTDFVLDWDFTLQVFSSAAGGRECLFHTWENTSYVPDSGLLVLNRDQLDKVKGGVPRVVVEIRLRDADGGGQEDEEDDEDEGDVPSEWSSTASGLSQHNAPSESESQASTGSQSARRATRSYTSLGFGHVGWAWPSGGADSEAETELVARSSSRATQGSWQSLDAAWSQGWLGAPSFTGQEGQPAATGDKVPEGQLGEGRSSLIS</sequence>
<dbReference type="PROSITE" id="PS50056">
    <property type="entry name" value="TYR_PHOSPHATASE_2"/>
    <property type="match status" value="1"/>
</dbReference>
<dbReference type="SUPFAM" id="SSF52799">
    <property type="entry name" value="(Phosphotyrosine protein) phosphatases II"/>
    <property type="match status" value="1"/>
</dbReference>
<dbReference type="OrthoDB" id="266663at2759"/>
<feature type="domain" description="Phosphatase tensin-type" evidence="5">
    <location>
        <begin position="13"/>
        <end position="184"/>
    </location>
</feature>
<keyword evidence="7" id="KW-1185">Reference proteome</keyword>
<dbReference type="InterPro" id="IPR000387">
    <property type="entry name" value="Tyr_Pase_dom"/>
</dbReference>
<evidence type="ECO:0000259" key="5">
    <source>
        <dbReference type="PROSITE" id="PS51181"/>
    </source>
</evidence>
<dbReference type="Pfam" id="PF22785">
    <property type="entry name" value="Tc-R-P"/>
    <property type="match status" value="1"/>
</dbReference>
<feature type="region of interest" description="Disordered" evidence="3">
    <location>
        <begin position="434"/>
        <end position="488"/>
    </location>
</feature>
<dbReference type="InterPro" id="IPR016130">
    <property type="entry name" value="Tyr_Pase_AS"/>
</dbReference>
<feature type="compositionally biased region" description="Polar residues" evidence="3">
    <location>
        <begin position="456"/>
        <end position="488"/>
    </location>
</feature>
<keyword evidence="2" id="KW-0378">Hydrolase</keyword>
<evidence type="ECO:0000256" key="2">
    <source>
        <dbReference type="ARBA" id="ARBA00022801"/>
    </source>
</evidence>
<reference evidence="6" key="1">
    <citation type="submission" date="2020-12" db="EMBL/GenBank/DDBJ databases">
        <authorList>
            <person name="Iha C."/>
        </authorList>
    </citation>
    <scope>NUCLEOTIDE SEQUENCE</scope>
</reference>
<evidence type="ECO:0000313" key="6">
    <source>
        <dbReference type="EMBL" id="CAD7704520.1"/>
    </source>
</evidence>
<proteinExistence type="predicted"/>
<feature type="domain" description="Tyrosine specific protein phosphatases" evidence="4">
    <location>
        <begin position="101"/>
        <end position="158"/>
    </location>
</feature>
<dbReference type="InterPro" id="IPR051281">
    <property type="entry name" value="Dual-spec_lipid-protein_phosph"/>
</dbReference>
<gene>
    <name evidence="6" type="ORF">OSTQU699_LOCUS9875</name>
</gene>
<dbReference type="SMART" id="SM01301">
    <property type="entry name" value="PTPlike_phytase"/>
    <property type="match status" value="1"/>
</dbReference>
<dbReference type="InterPro" id="IPR029023">
    <property type="entry name" value="Tensin_phosphatase"/>
</dbReference>
<feature type="region of interest" description="Disordered" evidence="3">
    <location>
        <begin position="320"/>
        <end position="369"/>
    </location>
</feature>